<sequence>MTDKRCGFGYLLRSTALVGVALCTLSLNDPASAETLYYDFNDPGNSAAQPQSNGTWNTNPGNQAWLDKGLLGGNKSFEDGDDAVFGFDGTPAGPISLNLGENINVSSITVTNGSFVITNTSGSTLSSEGSSLRLIDVQSGASLDLAPALSGRFALDVEGELGLRGQSSGIERATIGGSGTLSLRGNTAIGNTAGTSAAVNNVFNSGTIRAVGGNRVLTVTGGFVNENGGVLEGVGAGNTLTLRAGSILLRDGSTLLGQTYLEGDIVNGADFDLGAHVPMMAGDLVNVASGDLTVGSAVAGNGNDLDNSGSLDVSAGLTDLGAFTNDGNVTIGAGGTLAASTIEHRVGAGSFTSAGTLTGAVTLRSNATLSNRVNGSLTITQGETVVADDLTVSGGGGGFDVNGESGALRLADGATLTAGVVRSTNSVTFGSGSAIDGTLRLAGNGVAFGTGAVSGNLEMFGTSGINTASNLDVAGRLINARTADTNLSALGNINVSTIENQARLNIDTATTAVVIGTTGTISVTADVGGNIRSNATLQLNGTGRAIALTDGLDIDGGRTTVTGDVSVQGGTLAAIDVASGGTLAIEGNLQTPGRIRNDGGAITLGQSGSINANLVLGLGGTTTLAGTVTGAIEMTSAGTLLLDGATLNGALRNGGTVNMVGAPRSGTTIRLNNGLTNTGNATIGAGNQRARIDGAVENDGTLNLIGDLTGTLANRGNATIRGTVAALSNSGTLDLTGAISSGFVNQGTATLNNTNVAGALRNQGTITLAGDVQATTLTNANDLTVARGAVVTIGDPTTSVPLNNNGTLRIDGTVANRIDNSGRLTLGTTGTVARNLVNRGTADLAGNVGAAVLNEASGTATLSDGLRVNGRMVNAGSATVADGATATVAGGVDNTTGTLAVRGTLQADVDNSGTLALATDGMVRGDVDNAAGGTLIGNGEIIGDVVNLGTVRLAADMVVGGDFSNQNLLTQSVNDTRLIVGGVFSNSGDITTGGFDRMTITADAVSITDASRVGAGVVLDADILVEGVLIYDEPQTIERNLEIADTGTLIVSAPVTGGGDAIIENDGDLNVGATGRLTDLARLQNRGETTVARGGTIASDVIVNASGGRITNAGAMAGLVRNDNGASLTSTGSIVGRVVNAGSATLGGSVSQTITNTATGTLAVTGPLRVGSLANTGRVAVGARGTLTATGGIENAAGGTLVSRGTLIGRLDNVGLATLSGNARGRITNGNGGTIAVDRVLNASGGMVNQIGSDLTVGGAATLRGQVANAGDIALRGTIDGDMSNRGRVRLGGAVSGDVDNQGGTILTTGDARISGRLTNRSEPAGPIGSPSAPGDPALLRVNAGDRMIVDGGTTNGAGSRIEVLGRMDSDIRNAGVLVGSGLIAGDVVSTGTAVLEGTIQGDLTFSGGLLDLTDDLAVSGNVELQRDYQLEAGRTLSAARVINAAGAQLDLQGMMQAQLVNRGTTSFGASATLTGLNNASGGILSVSGDRVIDGDVRNDGTIDLTNGDDSDTLRINGGLSGTGAYKLDLDLEANGGRGGSDLIVVRGGAVTGELLFEFDLASAPAEITGSSILILDADGDVAGNDYTVTSTNLPPATEQTIYALRRIDDDVYMAALANPALGSIAGNIVLTQSLIGSVINRPTSPFVQGYAIPEEEACGAGAWARATAGRADATGSSSNGEFQIESSISTRYRGIQFGGDLACFQGRIRGWDMAAGVIGGVNDGSTNQPIFLQDPNSPEQSTDIVASVNDAEFRQVYGGAYLTASRGPLNADLQLRRERTDFTISNTPQITGSDGLRLSDAEFESSATTLSGSLSYAIPIPQREGLIFVPTAGFAFTDTSTDAITFDDGSILRIKDSKSRVGFLGGTLSKSRILDGGISAVNYFATGTAYKDFSDDTESTFTRFDDDGSVASVDELSSDNLGVYGELSLGVNYLRVLEPGTAMRPRQFNASLRVDGRTGETLDSYGVTAQVRLQF</sequence>
<dbReference type="InterPro" id="IPR012332">
    <property type="entry name" value="Autotransporter_pectin_lyase_C"/>
</dbReference>
<keyword evidence="4" id="KW-0614">Plasmid</keyword>
<dbReference type="SUPFAM" id="SSF103515">
    <property type="entry name" value="Autotransporter"/>
    <property type="match status" value="1"/>
</dbReference>
<dbReference type="Proteomes" id="UP001203945">
    <property type="component" value="Unassembled WGS sequence"/>
</dbReference>
<keyword evidence="5" id="KW-1185">Reference proteome</keyword>
<feature type="compositionally biased region" description="Low complexity" evidence="1">
    <location>
        <begin position="1322"/>
        <end position="1336"/>
    </location>
</feature>
<gene>
    <name evidence="4" type="ORF">MLD63_02995</name>
</gene>
<reference evidence="4 5" key="1">
    <citation type="submission" date="2022-03" db="EMBL/GenBank/DDBJ databases">
        <authorList>
            <person name="He Y."/>
        </authorList>
    </citation>
    <scope>NUCLEOTIDE SEQUENCE [LARGE SCALE GENOMIC DNA]</scope>
    <source>
        <strain evidence="4 5">TK19116</strain>
        <plasmid evidence="4">unnamed1</plasmid>
    </source>
</reference>
<feature type="chain" id="PRO_5045916412" description="Autotransporter domain-containing protein" evidence="2">
    <location>
        <begin position="34"/>
        <end position="1976"/>
    </location>
</feature>
<dbReference type="EMBL" id="JAKZEU010000001">
    <property type="protein sequence ID" value="MCQ0969405.1"/>
    <property type="molecule type" value="Genomic_DNA"/>
</dbReference>
<dbReference type="InterPro" id="IPR005546">
    <property type="entry name" value="Autotransporte_beta"/>
</dbReference>
<keyword evidence="2" id="KW-0732">Signal</keyword>
<dbReference type="Gene3D" id="2.160.20.20">
    <property type="match status" value="1"/>
</dbReference>
<dbReference type="InterPro" id="IPR036709">
    <property type="entry name" value="Autotransporte_beta_dom_sf"/>
</dbReference>
<proteinExistence type="predicted"/>
<feature type="domain" description="Autotransporter" evidence="3">
    <location>
        <begin position="1656"/>
        <end position="1976"/>
    </location>
</feature>
<feature type="signal peptide" evidence="2">
    <location>
        <begin position="1"/>
        <end position="33"/>
    </location>
</feature>
<geneLocation type="plasmid" evidence="4">
    <name>unnamed1</name>
</geneLocation>
<dbReference type="SUPFAM" id="SSF51126">
    <property type="entry name" value="Pectin lyase-like"/>
    <property type="match status" value="1"/>
</dbReference>
<protein>
    <recommendedName>
        <fullName evidence="3">Autotransporter domain-containing protein</fullName>
    </recommendedName>
</protein>
<accession>A0ABT1MM95</accession>
<evidence type="ECO:0000256" key="2">
    <source>
        <dbReference type="SAM" id="SignalP"/>
    </source>
</evidence>
<organism evidence="4 5">
    <name type="scientific">Paracoccus albicereus</name>
    <dbReference type="NCBI Taxonomy" id="2922394"/>
    <lineage>
        <taxon>Bacteria</taxon>
        <taxon>Pseudomonadati</taxon>
        <taxon>Pseudomonadota</taxon>
        <taxon>Alphaproteobacteria</taxon>
        <taxon>Rhodobacterales</taxon>
        <taxon>Paracoccaceae</taxon>
        <taxon>Paracoccus</taxon>
    </lineage>
</organism>
<evidence type="ECO:0000259" key="3">
    <source>
        <dbReference type="PROSITE" id="PS51208"/>
    </source>
</evidence>
<dbReference type="PROSITE" id="PS51208">
    <property type="entry name" value="AUTOTRANSPORTER"/>
    <property type="match status" value="1"/>
</dbReference>
<evidence type="ECO:0000256" key="1">
    <source>
        <dbReference type="SAM" id="MobiDB-lite"/>
    </source>
</evidence>
<evidence type="ECO:0000313" key="5">
    <source>
        <dbReference type="Proteomes" id="UP001203945"/>
    </source>
</evidence>
<dbReference type="InterPro" id="IPR011050">
    <property type="entry name" value="Pectin_lyase_fold/virulence"/>
</dbReference>
<comment type="caution">
    <text evidence="4">The sequence shown here is derived from an EMBL/GenBank/DDBJ whole genome shotgun (WGS) entry which is preliminary data.</text>
</comment>
<name>A0ABT1MM95_9RHOB</name>
<evidence type="ECO:0000313" key="4">
    <source>
        <dbReference type="EMBL" id="MCQ0969405.1"/>
    </source>
</evidence>
<feature type="region of interest" description="Disordered" evidence="1">
    <location>
        <begin position="1317"/>
        <end position="1336"/>
    </location>
</feature>